<evidence type="ECO:0000256" key="1">
    <source>
        <dbReference type="ARBA" id="ARBA00023125"/>
    </source>
</evidence>
<dbReference type="SUPFAM" id="SSF46689">
    <property type="entry name" value="Homeodomain-like"/>
    <property type="match status" value="1"/>
</dbReference>
<dbReference type="STRING" id="1114924.SAMN05216258_110160"/>
<keyword evidence="1 2" id="KW-0238">DNA-binding</keyword>
<sequence>MSAEADPQMEAALRVIGRRGLESLTHRAVAAEAGVSLGAVTHRHRRRDDLAAAAMAYAVAQETARAEAFALRLQAEAFDLPAWIAAVAAHYERELETNRDRHAACCEALLAAARDPRHRPAVEAWLAAWRRAPELALRAAGVPAPDLRAAELVDAMVGAVLRQLAVPQAEFGRALKRMLAALIGGWMQAGRGGR</sequence>
<dbReference type="EMBL" id="FOQH01000010">
    <property type="protein sequence ID" value="SFI87667.1"/>
    <property type="molecule type" value="Genomic_DNA"/>
</dbReference>
<dbReference type="InterPro" id="IPR009057">
    <property type="entry name" value="Homeodomain-like_sf"/>
</dbReference>
<dbReference type="AlphaFoldDB" id="A0A1I3LSJ3"/>
<protein>
    <submittedName>
        <fullName evidence="4">Transcriptional regulator, TetR family</fullName>
    </submittedName>
</protein>
<evidence type="ECO:0000256" key="2">
    <source>
        <dbReference type="PROSITE-ProRule" id="PRU00335"/>
    </source>
</evidence>
<proteinExistence type="predicted"/>
<dbReference type="Pfam" id="PF17940">
    <property type="entry name" value="TetR_C_31"/>
    <property type="match status" value="1"/>
</dbReference>
<name>A0A1I3LSJ3_9RHOB</name>
<evidence type="ECO:0000313" key="4">
    <source>
        <dbReference type="EMBL" id="SFI87667.1"/>
    </source>
</evidence>
<dbReference type="RefSeq" id="WP_218161094.1">
    <property type="nucleotide sequence ID" value="NZ_FOQH01000010.1"/>
</dbReference>
<gene>
    <name evidence="4" type="ORF">SAMN05216258_110160</name>
</gene>
<dbReference type="Gene3D" id="1.10.357.10">
    <property type="entry name" value="Tetracycline Repressor, domain 2"/>
    <property type="match status" value="1"/>
</dbReference>
<feature type="domain" description="HTH tetR-type" evidence="3">
    <location>
        <begin position="2"/>
        <end position="62"/>
    </location>
</feature>
<feature type="DNA-binding region" description="H-T-H motif" evidence="2">
    <location>
        <begin position="25"/>
        <end position="44"/>
    </location>
</feature>
<dbReference type="GO" id="GO:0003677">
    <property type="term" value="F:DNA binding"/>
    <property type="evidence" value="ECO:0007669"/>
    <property type="project" value="UniProtKB-UniRule"/>
</dbReference>
<dbReference type="Pfam" id="PF00440">
    <property type="entry name" value="TetR_N"/>
    <property type="match status" value="1"/>
</dbReference>
<keyword evidence="5" id="KW-1185">Reference proteome</keyword>
<dbReference type="InterPro" id="IPR001647">
    <property type="entry name" value="HTH_TetR"/>
</dbReference>
<organism evidence="4 5">
    <name type="scientific">Albimonas pacifica</name>
    <dbReference type="NCBI Taxonomy" id="1114924"/>
    <lineage>
        <taxon>Bacteria</taxon>
        <taxon>Pseudomonadati</taxon>
        <taxon>Pseudomonadota</taxon>
        <taxon>Alphaproteobacteria</taxon>
        <taxon>Rhodobacterales</taxon>
        <taxon>Paracoccaceae</taxon>
        <taxon>Albimonas</taxon>
    </lineage>
</organism>
<evidence type="ECO:0000259" key="3">
    <source>
        <dbReference type="PROSITE" id="PS50977"/>
    </source>
</evidence>
<reference evidence="4 5" key="1">
    <citation type="submission" date="2016-10" db="EMBL/GenBank/DDBJ databases">
        <authorList>
            <person name="de Groot N.N."/>
        </authorList>
    </citation>
    <scope>NUCLEOTIDE SEQUENCE [LARGE SCALE GENOMIC DNA]</scope>
    <source>
        <strain evidence="4 5">CGMCC 1.11030</strain>
    </source>
</reference>
<evidence type="ECO:0000313" key="5">
    <source>
        <dbReference type="Proteomes" id="UP000199377"/>
    </source>
</evidence>
<dbReference type="PROSITE" id="PS50977">
    <property type="entry name" value="HTH_TETR_2"/>
    <property type="match status" value="1"/>
</dbReference>
<accession>A0A1I3LSJ3</accession>
<dbReference type="Proteomes" id="UP000199377">
    <property type="component" value="Unassembled WGS sequence"/>
</dbReference>
<dbReference type="InterPro" id="IPR041583">
    <property type="entry name" value="TetR_C_31"/>
</dbReference>